<feature type="compositionally biased region" description="Low complexity" evidence="1">
    <location>
        <begin position="63"/>
        <end position="82"/>
    </location>
</feature>
<sequence length="192" mass="21007">MLILNKSLKKFSLLSILTLSVAVGSIGCRTTPKKIAPNEPVPRSTNGIEPRDSNNQSTDRHLYNNPNDGYPNDNLNTNTDNNSMVEKSDRIANKLTELPEVKNASVILTGNTCLVGINTNDNTEGKVTTDLKNRVEAKVKEEDSNINNVAVTADPDLIKRVENLGTDVRNGKPISGLGNEVEEIIRRITPNM</sequence>
<dbReference type="Pfam" id="PF09580">
    <property type="entry name" value="Spore_YhcN_YlaJ"/>
    <property type="match status" value="1"/>
</dbReference>
<dbReference type="EMBL" id="CP003326">
    <property type="protein sequence ID" value="AFS78373.1"/>
    <property type="molecule type" value="Genomic_DNA"/>
</dbReference>
<dbReference type="AlphaFoldDB" id="K0AX43"/>
<proteinExistence type="predicted"/>
<dbReference type="eggNOG" id="ENOG5032YMT">
    <property type="taxonomic scope" value="Bacteria"/>
</dbReference>
<dbReference type="InterPro" id="IPR014247">
    <property type="entry name" value="Spore_lipoprot_YhcN/YlaJ"/>
</dbReference>
<dbReference type="GO" id="GO:0030435">
    <property type="term" value="P:sporulation resulting in formation of a cellular spore"/>
    <property type="evidence" value="ECO:0007669"/>
    <property type="project" value="InterPro"/>
</dbReference>
<evidence type="ECO:0000313" key="3">
    <source>
        <dbReference type="Proteomes" id="UP000006094"/>
    </source>
</evidence>
<evidence type="ECO:0000256" key="1">
    <source>
        <dbReference type="SAM" id="MobiDB-lite"/>
    </source>
</evidence>
<dbReference type="NCBIfam" id="TIGR02898">
    <property type="entry name" value="spore_YhcN_YlaJ"/>
    <property type="match status" value="1"/>
</dbReference>
<keyword evidence="3" id="KW-1185">Reference proteome</keyword>
<dbReference type="Proteomes" id="UP000006094">
    <property type="component" value="Chromosome"/>
</dbReference>
<dbReference type="STRING" id="1128398.Curi_c13630"/>
<dbReference type="KEGG" id="cad:Curi_c13630"/>
<protein>
    <submittedName>
        <fullName evidence="2">Sporulation lipoprotein YhcN/YlaJ</fullName>
    </submittedName>
</protein>
<feature type="compositionally biased region" description="Polar residues" evidence="1">
    <location>
        <begin position="43"/>
        <end position="57"/>
    </location>
</feature>
<keyword evidence="2" id="KW-0449">Lipoprotein</keyword>
<reference evidence="2 3" key="1">
    <citation type="journal article" date="2012" name="PLoS ONE">
        <title>The purine-utilizing bacterium Clostridium acidurici 9a: a genome-guided metabolic reconsideration.</title>
        <authorList>
            <person name="Hartwich K."/>
            <person name="Poehlein A."/>
            <person name="Daniel R."/>
        </authorList>
    </citation>
    <scope>NUCLEOTIDE SEQUENCE [LARGE SCALE GENOMIC DNA]</scope>
    <source>
        <strain evidence="3">ATCC 7906 / DSM 604 / BCRC 14475 / CIP 104303 / KCTC 5404 / NCIMB 10678 / 9a</strain>
    </source>
</reference>
<feature type="region of interest" description="Disordered" evidence="1">
    <location>
        <begin position="30"/>
        <end position="82"/>
    </location>
</feature>
<name>K0AX43_GOTA9</name>
<accession>K0AX43</accession>
<organism evidence="2 3">
    <name type="scientific">Gottschalkia acidurici (strain ATCC 7906 / DSM 604 / BCRC 14475 / CIP 104303 / KCTC 5404 / NCIMB 10678 / 9a)</name>
    <name type="common">Clostridium acidurici</name>
    <dbReference type="NCBI Taxonomy" id="1128398"/>
    <lineage>
        <taxon>Bacteria</taxon>
        <taxon>Bacillati</taxon>
        <taxon>Bacillota</taxon>
        <taxon>Tissierellia</taxon>
        <taxon>Tissierellales</taxon>
        <taxon>Gottschalkiaceae</taxon>
        <taxon>Gottschalkia</taxon>
    </lineage>
</organism>
<dbReference type="HOGENOM" id="CLU_077663_2_0_9"/>
<dbReference type="InterPro" id="IPR019076">
    <property type="entry name" value="Spore_lipoprot_YhcN/YlaJ-like"/>
</dbReference>
<dbReference type="PROSITE" id="PS51257">
    <property type="entry name" value="PROKAR_LIPOPROTEIN"/>
    <property type="match status" value="1"/>
</dbReference>
<evidence type="ECO:0000313" key="2">
    <source>
        <dbReference type="EMBL" id="AFS78373.1"/>
    </source>
</evidence>
<gene>
    <name evidence="2" type="ordered locus">Curi_c13630</name>
</gene>